<protein>
    <submittedName>
        <fullName evidence="2">Uncharacterized protein</fullName>
    </submittedName>
</protein>
<evidence type="ECO:0000313" key="2">
    <source>
        <dbReference type="EMBL" id="PKI33090.1"/>
    </source>
</evidence>
<comment type="caution">
    <text evidence="2">The sequence shown here is derived from an EMBL/GenBank/DDBJ whole genome shotgun (WGS) entry which is preliminary data.</text>
</comment>
<dbReference type="AlphaFoldDB" id="A0A2I0HNP9"/>
<dbReference type="Proteomes" id="UP000233551">
    <property type="component" value="Unassembled WGS sequence"/>
</dbReference>
<name>A0A2I0HNP9_PUNGR</name>
<reference evidence="2 3" key="1">
    <citation type="submission" date="2017-11" db="EMBL/GenBank/DDBJ databases">
        <title>De-novo sequencing of pomegranate (Punica granatum L.) genome.</title>
        <authorList>
            <person name="Akparov Z."/>
            <person name="Amiraslanov A."/>
            <person name="Hajiyeva S."/>
            <person name="Abbasov M."/>
            <person name="Kaur K."/>
            <person name="Hamwieh A."/>
            <person name="Solovyev V."/>
            <person name="Salamov A."/>
            <person name="Braich B."/>
            <person name="Kosarev P."/>
            <person name="Mahmoud A."/>
            <person name="Hajiyev E."/>
            <person name="Babayeva S."/>
            <person name="Izzatullayeva V."/>
            <person name="Mammadov A."/>
            <person name="Mammadov A."/>
            <person name="Sharifova S."/>
            <person name="Ojaghi J."/>
            <person name="Eynullazada K."/>
            <person name="Bayramov B."/>
            <person name="Abdulazimova A."/>
            <person name="Shahmuradov I."/>
        </authorList>
    </citation>
    <scope>NUCLEOTIDE SEQUENCE [LARGE SCALE GENOMIC DNA]</scope>
    <source>
        <strain evidence="3">cv. AG2017</strain>
        <tissue evidence="2">Leaf</tissue>
    </source>
</reference>
<evidence type="ECO:0000256" key="1">
    <source>
        <dbReference type="SAM" id="MobiDB-lite"/>
    </source>
</evidence>
<sequence>MGRCWTGPAVDCAGSLLSAGWAVGCGLLERRRGVVRAEELTSRGDFRLRGGPGGLLEEARVTGSSGLPARRRNRDEDSSPVVLSGIRTGGGK</sequence>
<gene>
    <name evidence="2" type="ORF">CRG98_046519</name>
</gene>
<accession>A0A2I0HNP9</accession>
<evidence type="ECO:0000313" key="3">
    <source>
        <dbReference type="Proteomes" id="UP000233551"/>
    </source>
</evidence>
<organism evidence="2 3">
    <name type="scientific">Punica granatum</name>
    <name type="common">Pomegranate</name>
    <dbReference type="NCBI Taxonomy" id="22663"/>
    <lineage>
        <taxon>Eukaryota</taxon>
        <taxon>Viridiplantae</taxon>
        <taxon>Streptophyta</taxon>
        <taxon>Embryophyta</taxon>
        <taxon>Tracheophyta</taxon>
        <taxon>Spermatophyta</taxon>
        <taxon>Magnoliopsida</taxon>
        <taxon>eudicotyledons</taxon>
        <taxon>Gunneridae</taxon>
        <taxon>Pentapetalae</taxon>
        <taxon>rosids</taxon>
        <taxon>malvids</taxon>
        <taxon>Myrtales</taxon>
        <taxon>Lythraceae</taxon>
        <taxon>Punica</taxon>
    </lineage>
</organism>
<dbReference type="EMBL" id="PGOL01007016">
    <property type="protein sequence ID" value="PKI33090.1"/>
    <property type="molecule type" value="Genomic_DNA"/>
</dbReference>
<dbReference type="PROSITE" id="PS51257">
    <property type="entry name" value="PROKAR_LIPOPROTEIN"/>
    <property type="match status" value="1"/>
</dbReference>
<keyword evidence="3" id="KW-1185">Reference proteome</keyword>
<feature type="region of interest" description="Disordered" evidence="1">
    <location>
        <begin position="55"/>
        <end position="92"/>
    </location>
</feature>
<proteinExistence type="predicted"/>